<feature type="signal peptide" evidence="1">
    <location>
        <begin position="1"/>
        <end position="24"/>
    </location>
</feature>
<dbReference type="RefSeq" id="XP_018036428.1">
    <property type="nucleotide sequence ID" value="XM_018184904.1"/>
</dbReference>
<evidence type="ECO:0000313" key="2">
    <source>
        <dbReference type="EMBL" id="OAG06063.1"/>
    </source>
</evidence>
<evidence type="ECO:0000256" key="1">
    <source>
        <dbReference type="SAM" id="SignalP"/>
    </source>
</evidence>
<keyword evidence="1" id="KW-0732">Signal</keyword>
<dbReference type="InParanoid" id="A0A177CEK0"/>
<keyword evidence="3" id="KW-1185">Reference proteome</keyword>
<organism evidence="2 3">
    <name type="scientific">Paraphaeosphaeria sporulosa</name>
    <dbReference type="NCBI Taxonomy" id="1460663"/>
    <lineage>
        <taxon>Eukaryota</taxon>
        <taxon>Fungi</taxon>
        <taxon>Dikarya</taxon>
        <taxon>Ascomycota</taxon>
        <taxon>Pezizomycotina</taxon>
        <taxon>Dothideomycetes</taxon>
        <taxon>Pleosporomycetidae</taxon>
        <taxon>Pleosporales</taxon>
        <taxon>Massarineae</taxon>
        <taxon>Didymosphaeriaceae</taxon>
        <taxon>Paraphaeosphaeria</taxon>
    </lineage>
</organism>
<dbReference type="Proteomes" id="UP000077069">
    <property type="component" value="Unassembled WGS sequence"/>
</dbReference>
<dbReference type="EMBL" id="KV441552">
    <property type="protein sequence ID" value="OAG06063.1"/>
    <property type="molecule type" value="Genomic_DNA"/>
</dbReference>
<accession>A0A177CEK0</accession>
<protein>
    <submittedName>
        <fullName evidence="2">Uncharacterized protein</fullName>
    </submittedName>
</protein>
<dbReference type="OrthoDB" id="3783411at2759"/>
<evidence type="ECO:0000313" key="3">
    <source>
        <dbReference type="Proteomes" id="UP000077069"/>
    </source>
</evidence>
<feature type="chain" id="PRO_5008058078" evidence="1">
    <location>
        <begin position="25"/>
        <end position="122"/>
    </location>
</feature>
<proteinExistence type="predicted"/>
<sequence>MRFTLLVFASAVAASPFPWAKVEAVTSAISSVLAAPTGNATKTRHHNHHKEPTPTLQLPCSCQQAIIPAGQMNAKELCEYKYFLNLACFHQTQGGCASPTLATAQASPAVDLSYPSYQNSKD</sequence>
<reference evidence="2 3" key="1">
    <citation type="submission" date="2016-05" db="EMBL/GenBank/DDBJ databases">
        <title>Comparative analysis of secretome profiles of manganese(II)-oxidizing ascomycete fungi.</title>
        <authorList>
            <consortium name="DOE Joint Genome Institute"/>
            <person name="Zeiner C.A."/>
            <person name="Purvine S.O."/>
            <person name="Zink E.M."/>
            <person name="Wu S."/>
            <person name="Pasa-Tolic L."/>
            <person name="Chaput D.L."/>
            <person name="Haridas S."/>
            <person name="Grigoriev I.V."/>
            <person name="Santelli C.M."/>
            <person name="Hansel C.M."/>
        </authorList>
    </citation>
    <scope>NUCLEOTIDE SEQUENCE [LARGE SCALE GENOMIC DNA]</scope>
    <source>
        <strain evidence="2 3">AP3s5-JAC2a</strain>
    </source>
</reference>
<dbReference type="AlphaFoldDB" id="A0A177CEK0"/>
<dbReference type="GeneID" id="28768390"/>
<name>A0A177CEK0_9PLEO</name>
<gene>
    <name evidence="2" type="ORF">CC84DRAFT_1259351</name>
</gene>